<dbReference type="InterPro" id="IPR001841">
    <property type="entry name" value="Znf_RING"/>
</dbReference>
<keyword evidence="5" id="KW-0175">Coiled coil</keyword>
<name>A0A813KTK7_POLGL</name>
<dbReference type="Proteomes" id="UP000626109">
    <property type="component" value="Unassembled WGS sequence"/>
</dbReference>
<evidence type="ECO:0000256" key="1">
    <source>
        <dbReference type="ARBA" id="ARBA00022723"/>
    </source>
</evidence>
<dbReference type="InterPro" id="IPR051728">
    <property type="entry name" value="RING-FYVE_E3_ubiquitin-ligase"/>
</dbReference>
<gene>
    <name evidence="8" type="ORF">PGLA2088_LOCUS35816</name>
</gene>
<dbReference type="AlphaFoldDB" id="A0A813KTK7"/>
<feature type="domain" description="RING-type" evidence="6">
    <location>
        <begin position="232"/>
        <end position="272"/>
    </location>
</feature>
<evidence type="ECO:0000256" key="2">
    <source>
        <dbReference type="ARBA" id="ARBA00022771"/>
    </source>
</evidence>
<keyword evidence="3" id="KW-0862">Zinc</keyword>
<evidence type="ECO:0000256" key="5">
    <source>
        <dbReference type="SAM" id="Coils"/>
    </source>
</evidence>
<dbReference type="InterPro" id="IPR002893">
    <property type="entry name" value="Znf_MYND"/>
</dbReference>
<dbReference type="SUPFAM" id="SSF144232">
    <property type="entry name" value="HIT/MYND zinc finger-like"/>
    <property type="match status" value="1"/>
</dbReference>
<accession>A0A813KTK7</accession>
<dbReference type="GO" id="GO:0008270">
    <property type="term" value="F:zinc ion binding"/>
    <property type="evidence" value="ECO:0007669"/>
    <property type="project" value="UniProtKB-KW"/>
</dbReference>
<feature type="domain" description="MYND-type" evidence="7">
    <location>
        <begin position="1"/>
        <end position="32"/>
    </location>
</feature>
<dbReference type="PROSITE" id="PS50089">
    <property type="entry name" value="ZF_RING_2"/>
    <property type="match status" value="1"/>
</dbReference>
<evidence type="ECO:0000259" key="7">
    <source>
        <dbReference type="PROSITE" id="PS50865"/>
    </source>
</evidence>
<dbReference type="EMBL" id="CAJNNW010031949">
    <property type="protein sequence ID" value="CAE8710149.1"/>
    <property type="molecule type" value="Genomic_DNA"/>
</dbReference>
<evidence type="ECO:0000256" key="3">
    <source>
        <dbReference type="ARBA" id="ARBA00022833"/>
    </source>
</evidence>
<feature type="coiled-coil region" evidence="5">
    <location>
        <begin position="50"/>
        <end position="84"/>
    </location>
</feature>
<evidence type="ECO:0000313" key="9">
    <source>
        <dbReference type="Proteomes" id="UP000626109"/>
    </source>
</evidence>
<dbReference type="Gene3D" id="6.10.140.2220">
    <property type="match status" value="1"/>
</dbReference>
<evidence type="ECO:0000256" key="4">
    <source>
        <dbReference type="PROSITE-ProRule" id="PRU00134"/>
    </source>
</evidence>
<organism evidence="8 9">
    <name type="scientific">Polarella glacialis</name>
    <name type="common">Dinoflagellate</name>
    <dbReference type="NCBI Taxonomy" id="89957"/>
    <lineage>
        <taxon>Eukaryota</taxon>
        <taxon>Sar</taxon>
        <taxon>Alveolata</taxon>
        <taxon>Dinophyceae</taxon>
        <taxon>Suessiales</taxon>
        <taxon>Suessiaceae</taxon>
        <taxon>Polarella</taxon>
    </lineage>
</organism>
<evidence type="ECO:0000259" key="6">
    <source>
        <dbReference type="PROSITE" id="PS50089"/>
    </source>
</evidence>
<sequence length="283" mass="32618">RPCLSCSGCRVAKYCSTDCQRANWVPEHRRDCPELEAAAASHGGQQQEKLERLSEQMGDLRVELRRAEREAIHWQTSNDRLTKELIENEAGCNLARASRSEAHAFLVSETRAVERVSEQHELQRRQQELQEQQQHQELQGELQTCLRRSLLDEQDLRRKEEELSQASGQLLRLQGLDSRVSSLDEVDAWQKMLHEEFGQATERLMYRRTELAVDMALRATDSNLHEEDAGMCAVCFNAPVDCALIPCGHHILCLTCVKRILQQRPAECPLCRRRIQRYLPTFS</sequence>
<dbReference type="PANTHER" id="PTHR14879:SF5">
    <property type="entry name" value="RING-TYPE DOMAIN-CONTAINING PROTEIN"/>
    <property type="match status" value="1"/>
</dbReference>
<protein>
    <recommendedName>
        <fullName evidence="10">RING-type domain-containing protein</fullName>
    </recommendedName>
</protein>
<dbReference type="PANTHER" id="PTHR14879">
    <property type="entry name" value="CASPASE REGULATOR, RING FINGER DOMAIN-CONTAINING"/>
    <property type="match status" value="1"/>
</dbReference>
<reference evidence="8" key="1">
    <citation type="submission" date="2021-02" db="EMBL/GenBank/DDBJ databases">
        <authorList>
            <person name="Dougan E. K."/>
            <person name="Rhodes N."/>
            <person name="Thang M."/>
            <person name="Chan C."/>
        </authorList>
    </citation>
    <scope>NUCLEOTIDE SEQUENCE</scope>
</reference>
<feature type="non-terminal residue" evidence="8">
    <location>
        <position position="283"/>
    </location>
</feature>
<comment type="caution">
    <text evidence="8">The sequence shown here is derived from an EMBL/GenBank/DDBJ whole genome shotgun (WGS) entry which is preliminary data.</text>
</comment>
<dbReference type="SMART" id="SM00184">
    <property type="entry name" value="RING"/>
    <property type="match status" value="1"/>
</dbReference>
<dbReference type="InterPro" id="IPR013083">
    <property type="entry name" value="Znf_RING/FYVE/PHD"/>
</dbReference>
<dbReference type="Pfam" id="PF13920">
    <property type="entry name" value="zf-C3HC4_3"/>
    <property type="match status" value="1"/>
</dbReference>
<dbReference type="Pfam" id="PF01753">
    <property type="entry name" value="zf-MYND"/>
    <property type="match status" value="1"/>
</dbReference>
<evidence type="ECO:0000313" key="8">
    <source>
        <dbReference type="EMBL" id="CAE8710149.1"/>
    </source>
</evidence>
<feature type="coiled-coil region" evidence="5">
    <location>
        <begin position="119"/>
        <end position="176"/>
    </location>
</feature>
<dbReference type="PROSITE" id="PS50865">
    <property type="entry name" value="ZF_MYND_2"/>
    <property type="match status" value="1"/>
</dbReference>
<dbReference type="SUPFAM" id="SSF57850">
    <property type="entry name" value="RING/U-box"/>
    <property type="match status" value="1"/>
</dbReference>
<evidence type="ECO:0008006" key="10">
    <source>
        <dbReference type="Google" id="ProtNLM"/>
    </source>
</evidence>
<keyword evidence="1" id="KW-0479">Metal-binding</keyword>
<dbReference type="Gene3D" id="3.30.40.10">
    <property type="entry name" value="Zinc/RING finger domain, C3HC4 (zinc finger)"/>
    <property type="match status" value="1"/>
</dbReference>
<feature type="non-terminal residue" evidence="8">
    <location>
        <position position="1"/>
    </location>
</feature>
<proteinExistence type="predicted"/>
<keyword evidence="2 4" id="KW-0863">Zinc-finger</keyword>